<dbReference type="Pfam" id="PF05721">
    <property type="entry name" value="PhyH"/>
    <property type="match status" value="1"/>
</dbReference>
<gene>
    <name evidence="1" type="ORF">F4554_005138</name>
</gene>
<dbReference type="SUPFAM" id="SSF51197">
    <property type="entry name" value="Clavaminate synthase-like"/>
    <property type="match status" value="1"/>
</dbReference>
<dbReference type="Gene3D" id="2.60.120.620">
    <property type="entry name" value="q2cbj1_9rhob like domain"/>
    <property type="match status" value="1"/>
</dbReference>
<dbReference type="AlphaFoldDB" id="A0A852ZU27"/>
<dbReference type="Proteomes" id="UP000579605">
    <property type="component" value="Unassembled WGS sequence"/>
</dbReference>
<dbReference type="PANTHER" id="PTHR31630:SF6">
    <property type="entry name" value="PHYTANOYL-COA DIOXYGENASE-RELATED"/>
    <property type="match status" value="1"/>
</dbReference>
<dbReference type="PANTHER" id="PTHR31630">
    <property type="entry name" value="PHYTANOYL-COA DIOXYGENASE-RELATED-RELATED"/>
    <property type="match status" value="1"/>
</dbReference>
<dbReference type="GO" id="GO:0016706">
    <property type="term" value="F:2-oxoglutarate-dependent dioxygenase activity"/>
    <property type="evidence" value="ECO:0007669"/>
    <property type="project" value="UniProtKB-ARBA"/>
</dbReference>
<comment type="caution">
    <text evidence="1">The sequence shown here is derived from an EMBL/GenBank/DDBJ whole genome shotgun (WGS) entry which is preliminary data.</text>
</comment>
<keyword evidence="2" id="KW-1185">Reference proteome</keyword>
<dbReference type="EMBL" id="JACBZH010000001">
    <property type="protein sequence ID" value="NYH92500.1"/>
    <property type="molecule type" value="Genomic_DNA"/>
</dbReference>
<reference evidence="1 2" key="1">
    <citation type="submission" date="2020-07" db="EMBL/GenBank/DDBJ databases">
        <title>Sequencing the genomes of 1000 actinobacteria strains.</title>
        <authorList>
            <person name="Klenk H.-P."/>
        </authorList>
    </citation>
    <scope>NUCLEOTIDE SEQUENCE [LARGE SCALE GENOMIC DNA]</scope>
    <source>
        <strain evidence="1 2">DSM 18448</strain>
    </source>
</reference>
<evidence type="ECO:0000313" key="1">
    <source>
        <dbReference type="EMBL" id="NYH92500.1"/>
    </source>
</evidence>
<protein>
    <recommendedName>
        <fullName evidence="3">Phytanoyl-CoA dioxygenase (PhyH)</fullName>
    </recommendedName>
</protein>
<sequence length="290" mass="33254">MTASTQEPSCDQRDSAEWRDQIMKYGYVIVHDAVPAEDLQAVIDDMWRHTGARPDDPDSWYRPDVIRPVGMVEMYHYQSMWNIRQSPRVYEIFKAIHRTDKLSVSIDRVGLKPPVDPRYPEYDHKGMIHWDTDMTQYPDIPFRVQGVLALADTEPDMGGFQCVPEIYQDLEAYLKTQTPERIASRNPDYSAYTVTRPRLAAGDLLIWTTRLLHGNGHNTSQRPRFAQYLSMNPVGTDEAARQQRIQCWQANTHPSGAAFPGDPRGIEEKRSAPAELTPLGRKLLGVDLWD</sequence>
<evidence type="ECO:0008006" key="3">
    <source>
        <dbReference type="Google" id="ProtNLM"/>
    </source>
</evidence>
<proteinExistence type="predicted"/>
<evidence type="ECO:0000313" key="2">
    <source>
        <dbReference type="Proteomes" id="UP000579605"/>
    </source>
</evidence>
<dbReference type="InterPro" id="IPR008775">
    <property type="entry name" value="Phytyl_CoA_dOase-like"/>
</dbReference>
<name>A0A852ZU27_9ACTN</name>
<accession>A0A852ZU27</accession>
<organism evidence="1 2">
    <name type="scientific">Actinopolymorpha rutila</name>
    <dbReference type="NCBI Taxonomy" id="446787"/>
    <lineage>
        <taxon>Bacteria</taxon>
        <taxon>Bacillati</taxon>
        <taxon>Actinomycetota</taxon>
        <taxon>Actinomycetes</taxon>
        <taxon>Propionibacteriales</taxon>
        <taxon>Actinopolymorphaceae</taxon>
        <taxon>Actinopolymorpha</taxon>
    </lineage>
</organism>
<dbReference type="RefSeq" id="WP_179789918.1">
    <property type="nucleotide sequence ID" value="NZ_BAAARR010000005.1"/>
</dbReference>